<comment type="caution">
    <text evidence="2">Lacks conserved residue(s) required for the propagation of feature annotation.</text>
</comment>
<dbReference type="Pfam" id="PF01230">
    <property type="entry name" value="HIT"/>
    <property type="match status" value="1"/>
</dbReference>
<evidence type="ECO:0000259" key="3">
    <source>
        <dbReference type="PROSITE" id="PS51084"/>
    </source>
</evidence>
<reference evidence="4" key="1">
    <citation type="submission" date="2019-09" db="EMBL/GenBank/DDBJ databases">
        <title>The Mitochondrial Proteome of the Jakobid, Andalucia godoyi, a Protist With the Most Gene-Rich and Bacteria-Like Mitochondrial Genome.</title>
        <authorList>
            <person name="Gray M.W."/>
            <person name="Burger G."/>
            <person name="Derelle R."/>
            <person name="Klimes V."/>
            <person name="Leger M."/>
            <person name="Sarrasin M."/>
            <person name="Vlcek C."/>
            <person name="Roger A.J."/>
            <person name="Elias M."/>
            <person name="Lang B.F."/>
        </authorList>
    </citation>
    <scope>NUCLEOTIDE SEQUENCE</scope>
    <source>
        <strain evidence="4">And28</strain>
    </source>
</reference>
<sequence length="165" mass="18506">MRTQTRKRRHIRQIQMMFEPRLVGLFQQQIRHFSKTAQSTSDVFKTLPCNTLFAKFARGELRPNVVYEDDHVLAFHDISPQAPVHILLIPKQLAVGRIQDIDVSDAGCSSELGRLLGAVPHVARAAGISEAGFRLVINQGPDAQQTINYLHIHLLGGRQLTWPPG</sequence>
<dbReference type="Gene3D" id="3.30.428.10">
    <property type="entry name" value="HIT-like"/>
    <property type="match status" value="1"/>
</dbReference>
<evidence type="ECO:0000256" key="1">
    <source>
        <dbReference type="PIRSR" id="PIRSR601310-1"/>
    </source>
</evidence>
<comment type="caution">
    <text evidence="4">The sequence shown here is derived from an EMBL/GenBank/DDBJ whole genome shotgun (WGS) entry which is preliminary data.</text>
</comment>
<accession>A0A8K0AJQ2</accession>
<gene>
    <name evidence="4" type="ORF">ANDGO_02410</name>
</gene>
<name>A0A8K0AJQ2_ANDGO</name>
<keyword evidence="5" id="KW-1185">Reference proteome</keyword>
<evidence type="ECO:0000313" key="5">
    <source>
        <dbReference type="Proteomes" id="UP000799049"/>
    </source>
</evidence>
<dbReference type="PANTHER" id="PTHR23089">
    <property type="entry name" value="HISTIDINE TRIAD HIT PROTEIN"/>
    <property type="match status" value="1"/>
</dbReference>
<dbReference type="GO" id="GO:0003824">
    <property type="term" value="F:catalytic activity"/>
    <property type="evidence" value="ECO:0007669"/>
    <property type="project" value="InterPro"/>
</dbReference>
<organism evidence="4 5">
    <name type="scientific">Andalucia godoyi</name>
    <name type="common">Flagellate</name>
    <dbReference type="NCBI Taxonomy" id="505711"/>
    <lineage>
        <taxon>Eukaryota</taxon>
        <taxon>Discoba</taxon>
        <taxon>Jakobida</taxon>
        <taxon>Andalucina</taxon>
        <taxon>Andaluciidae</taxon>
        <taxon>Andalucia</taxon>
    </lineage>
</organism>
<dbReference type="OrthoDB" id="672793at2759"/>
<dbReference type="Proteomes" id="UP000799049">
    <property type="component" value="Unassembled WGS sequence"/>
</dbReference>
<dbReference type="InterPro" id="IPR011146">
    <property type="entry name" value="HIT-like"/>
</dbReference>
<dbReference type="InterPro" id="IPR001310">
    <property type="entry name" value="Histidine_triad_HIT"/>
</dbReference>
<proteinExistence type="predicted"/>
<dbReference type="SUPFAM" id="SSF54197">
    <property type="entry name" value="HIT-like"/>
    <property type="match status" value="1"/>
</dbReference>
<evidence type="ECO:0000256" key="2">
    <source>
        <dbReference type="PROSITE-ProRule" id="PRU00464"/>
    </source>
</evidence>
<dbReference type="InterPro" id="IPR036265">
    <property type="entry name" value="HIT-like_sf"/>
</dbReference>
<evidence type="ECO:0000313" key="4">
    <source>
        <dbReference type="EMBL" id="KAF0853159.1"/>
    </source>
</evidence>
<feature type="active site" description="Tele-AMP-histidine intermediate" evidence="1">
    <location>
        <position position="151"/>
    </location>
</feature>
<dbReference type="PROSITE" id="PS51084">
    <property type="entry name" value="HIT_2"/>
    <property type="match status" value="1"/>
</dbReference>
<dbReference type="PRINTS" id="PR00332">
    <property type="entry name" value="HISTRIAD"/>
</dbReference>
<dbReference type="AlphaFoldDB" id="A0A8K0AJQ2"/>
<feature type="domain" description="HIT" evidence="3">
    <location>
        <begin position="52"/>
        <end position="165"/>
    </location>
</feature>
<dbReference type="PROSITE" id="PS00892">
    <property type="entry name" value="HIT_1"/>
    <property type="match status" value="1"/>
</dbReference>
<dbReference type="CDD" id="cd01276">
    <property type="entry name" value="PKCI_related"/>
    <property type="match status" value="1"/>
</dbReference>
<dbReference type="InterPro" id="IPR019808">
    <property type="entry name" value="Histidine_triad_CS"/>
</dbReference>
<dbReference type="EMBL" id="VRVR01000001">
    <property type="protein sequence ID" value="KAF0853159.1"/>
    <property type="molecule type" value="Genomic_DNA"/>
</dbReference>
<protein>
    <submittedName>
        <fullName evidence="4">Mitochondrial histidine triad nucleotide-binding protein</fullName>
    </submittedName>
</protein>